<evidence type="ECO:0000256" key="3">
    <source>
        <dbReference type="ARBA" id="ARBA00022723"/>
    </source>
</evidence>
<comment type="similarity">
    <text evidence="2">Belongs to the sulfatase family.</text>
</comment>
<evidence type="ECO:0000256" key="6">
    <source>
        <dbReference type="ARBA" id="ARBA00023180"/>
    </source>
</evidence>
<dbReference type="Pfam" id="PF00884">
    <property type="entry name" value="Sulfatase"/>
    <property type="match status" value="1"/>
</dbReference>
<reference evidence="9" key="1">
    <citation type="submission" date="2015-09" db="EMBL/GenBank/DDBJ databases">
        <title>Scylla olivacea transcriptome.</title>
        <authorList>
            <person name="Ikhwanuddin M."/>
        </authorList>
    </citation>
    <scope>NUCLEOTIDE SEQUENCE</scope>
</reference>
<keyword evidence="4" id="KW-0378">Hydrolase</keyword>
<dbReference type="SUPFAM" id="SSF53649">
    <property type="entry name" value="Alkaline phosphatase-like"/>
    <property type="match status" value="1"/>
</dbReference>
<accession>A0A0P4W9C5</accession>
<keyword evidence="6" id="KW-0325">Glycoprotein</keyword>
<keyword evidence="3" id="KW-0479">Metal-binding</keyword>
<dbReference type="InterPro" id="IPR017850">
    <property type="entry name" value="Alkaline_phosphatase_core_sf"/>
</dbReference>
<dbReference type="PROSITE" id="PS00149">
    <property type="entry name" value="SULFATASE_2"/>
    <property type="match status" value="1"/>
</dbReference>
<proteinExistence type="inferred from homology"/>
<name>A0A0P4W9C5_SCYOL</name>
<dbReference type="InterPro" id="IPR047115">
    <property type="entry name" value="ARSB"/>
</dbReference>
<evidence type="ECO:0000313" key="9">
    <source>
        <dbReference type="EMBL" id="JAI57412.1"/>
    </source>
</evidence>
<feature type="region of interest" description="Disordered" evidence="7">
    <location>
        <begin position="137"/>
        <end position="201"/>
    </location>
</feature>
<comment type="cofactor">
    <cofactor evidence="1">
        <name>Ca(2+)</name>
        <dbReference type="ChEBI" id="CHEBI:29108"/>
    </cofactor>
</comment>
<evidence type="ECO:0000256" key="5">
    <source>
        <dbReference type="ARBA" id="ARBA00022837"/>
    </source>
</evidence>
<dbReference type="Gene3D" id="3.40.720.10">
    <property type="entry name" value="Alkaline Phosphatase, subunit A"/>
    <property type="match status" value="1"/>
</dbReference>
<sequence length="820" mass="92046">MRHQVPCITHNKHVSNIGLREPGGKHATVNAREEDCFGMWIIPHHFKLLHHFFPVRVPVPHDALQNACHPHGGLLGGREGGGRGGEGKKNHYHLHHHHHHFHEPQTLPTTAYLLEELMKGQTENGEREMNLVVPPLSTQHATLPPPPPRLKQYTWPPLGGRGEGSGGGGERSRGGGGSGDVSDHDFSNLKAKELRKMEEDEKRMWKRMKNRRRKLRKMMKEEMKRRKRQMRLTSKRKRGSDRRPNIMLIVADDLGYNDVPWHNPDIRAPELLRLARHGVVLENHYVLPVCSPSRAALLTGRYPFRYGKQASFTPLSPTGLNTSLTLLPQHLQRLGYKTHLIGKWHLGHCDWAYTPTHRGFDSFYGYYLGSQGYYNRYKKIGMPPISAGHRNEVLGRHSATTGEGADGNTDLGGNGGSGDSNTLEDVFSVGGDGEGLLKTKKTALGEEQRYNEGGYDFRLNETPLTNVTGVYSNDLYAARMEEVIQEHVRGSEGAPLFLMLSLQATHGPLEAPPSICGKRNSVPKHIENPSRKIFHDMVAAMDCVVGRMVKQLRRSHLYHNTIIVFTADNGGNFRVGGNNFPLRGSKGSLYEGGTRGVSLLHSPLLPNVGHRYRGLMHVVDWRETLLHAAMGPAHWPLHSSPDLQERRGRKEVEEMVEEEREGDDDSLDLWSALLHNGPSPRTSFVYNLRKGPLRGAIRRRHWKLVLGLGGRYDGWVPPEDVGTVTGVECSSWNTPTTRHLLAHAQTSDINDMVTLFNMRDDPLETTDLSGLYPEVVATLRAKLREYSRHSKHPHSPKDDPRGHPSLHGGFFSPGWCEPLV</sequence>
<feature type="compositionally biased region" description="Basic and acidic residues" evidence="7">
    <location>
        <begin position="181"/>
        <end position="201"/>
    </location>
</feature>
<evidence type="ECO:0000256" key="4">
    <source>
        <dbReference type="ARBA" id="ARBA00022801"/>
    </source>
</evidence>
<dbReference type="InterPro" id="IPR000917">
    <property type="entry name" value="Sulfatase_N"/>
</dbReference>
<dbReference type="CDD" id="cd16029">
    <property type="entry name" value="4-S"/>
    <property type="match status" value="1"/>
</dbReference>
<protein>
    <recommendedName>
        <fullName evidence="8">Sulfatase N-terminal domain-containing protein</fullName>
    </recommendedName>
</protein>
<feature type="compositionally biased region" description="Gly residues" evidence="7">
    <location>
        <begin position="159"/>
        <end position="179"/>
    </location>
</feature>
<feature type="region of interest" description="Disordered" evidence="7">
    <location>
        <begin position="787"/>
        <end position="806"/>
    </location>
</feature>
<dbReference type="EMBL" id="GDRN01107409">
    <property type="protein sequence ID" value="JAI57412.1"/>
    <property type="molecule type" value="Transcribed_RNA"/>
</dbReference>
<dbReference type="PROSITE" id="PS00523">
    <property type="entry name" value="SULFATASE_1"/>
    <property type="match status" value="1"/>
</dbReference>
<dbReference type="InterPro" id="IPR024607">
    <property type="entry name" value="Sulfatase_CS"/>
</dbReference>
<dbReference type="AlphaFoldDB" id="A0A0P4W9C5"/>
<evidence type="ECO:0000259" key="8">
    <source>
        <dbReference type="Pfam" id="PF00884"/>
    </source>
</evidence>
<feature type="region of interest" description="Disordered" evidence="7">
    <location>
        <begin position="220"/>
        <end position="240"/>
    </location>
</feature>
<evidence type="ECO:0000256" key="7">
    <source>
        <dbReference type="SAM" id="MobiDB-lite"/>
    </source>
</evidence>
<dbReference type="PANTHER" id="PTHR10342">
    <property type="entry name" value="ARYLSULFATASE"/>
    <property type="match status" value="1"/>
</dbReference>
<evidence type="ECO:0000256" key="1">
    <source>
        <dbReference type="ARBA" id="ARBA00001913"/>
    </source>
</evidence>
<feature type="compositionally biased region" description="Basic residues" evidence="7">
    <location>
        <begin position="225"/>
        <end position="240"/>
    </location>
</feature>
<keyword evidence="5" id="KW-0106">Calcium</keyword>
<evidence type="ECO:0000256" key="2">
    <source>
        <dbReference type="ARBA" id="ARBA00008779"/>
    </source>
</evidence>
<feature type="region of interest" description="Disordered" evidence="7">
    <location>
        <begin position="397"/>
        <end position="420"/>
    </location>
</feature>
<feature type="domain" description="Sulfatase N-terminal" evidence="8">
    <location>
        <begin position="244"/>
        <end position="629"/>
    </location>
</feature>
<dbReference type="PANTHER" id="PTHR10342:SF273">
    <property type="entry name" value="RE14504P"/>
    <property type="match status" value="1"/>
</dbReference>
<organism evidence="9">
    <name type="scientific">Scylla olivacea</name>
    <name type="common">Orange mud crab</name>
    <name type="synonym">Cancer olivacea</name>
    <dbReference type="NCBI Taxonomy" id="85551"/>
    <lineage>
        <taxon>Eukaryota</taxon>
        <taxon>Metazoa</taxon>
        <taxon>Ecdysozoa</taxon>
        <taxon>Arthropoda</taxon>
        <taxon>Crustacea</taxon>
        <taxon>Multicrustacea</taxon>
        <taxon>Malacostraca</taxon>
        <taxon>Eumalacostraca</taxon>
        <taxon>Eucarida</taxon>
        <taxon>Decapoda</taxon>
        <taxon>Pleocyemata</taxon>
        <taxon>Brachyura</taxon>
        <taxon>Eubrachyura</taxon>
        <taxon>Portunoidea</taxon>
        <taxon>Portunidae</taxon>
        <taxon>Portuninae</taxon>
        <taxon>Scylla</taxon>
    </lineage>
</organism>
<dbReference type="GO" id="GO:0046872">
    <property type="term" value="F:metal ion binding"/>
    <property type="evidence" value="ECO:0007669"/>
    <property type="project" value="UniProtKB-KW"/>
</dbReference>
<dbReference type="Gene3D" id="3.30.1120.10">
    <property type="match status" value="1"/>
</dbReference>
<dbReference type="GO" id="GO:0008484">
    <property type="term" value="F:sulfuric ester hydrolase activity"/>
    <property type="evidence" value="ECO:0007669"/>
    <property type="project" value="InterPro"/>
</dbReference>
<dbReference type="EMBL" id="GDRN01107408">
    <property type="protein sequence ID" value="JAI57413.1"/>
    <property type="molecule type" value="Transcribed_RNA"/>
</dbReference>